<gene>
    <name evidence="11" type="ORF">PMAYCL1PPCAC_15417</name>
</gene>
<keyword evidence="2" id="KW-0863">Zinc-finger</keyword>
<evidence type="ECO:0000256" key="1">
    <source>
        <dbReference type="ARBA" id="ARBA00022723"/>
    </source>
</evidence>
<keyword evidence="7" id="KW-0675">Receptor</keyword>
<evidence type="ECO:0008006" key="13">
    <source>
        <dbReference type="Google" id="ProtNLM"/>
    </source>
</evidence>
<keyword evidence="3" id="KW-0862">Zinc</keyword>
<evidence type="ECO:0000256" key="2">
    <source>
        <dbReference type="ARBA" id="ARBA00022771"/>
    </source>
</evidence>
<protein>
    <recommendedName>
        <fullName evidence="13">Nuclear receptor</fullName>
    </recommendedName>
</protein>
<dbReference type="SMART" id="SM00430">
    <property type="entry name" value="HOLI"/>
    <property type="match status" value="1"/>
</dbReference>
<dbReference type="PROSITE" id="PS51030">
    <property type="entry name" value="NUCLEAR_REC_DBD_2"/>
    <property type="match status" value="1"/>
</dbReference>
<keyword evidence="12" id="KW-1185">Reference proteome</keyword>
<dbReference type="PANTHER" id="PTHR46011:SF6">
    <property type="entry name" value="HIGH ZINC ACTIVATED NUCLEAR RECEPTOR PROTEIN"/>
    <property type="match status" value="1"/>
</dbReference>
<evidence type="ECO:0000313" key="11">
    <source>
        <dbReference type="EMBL" id="GMR45222.1"/>
    </source>
</evidence>
<dbReference type="PRINTS" id="PR00047">
    <property type="entry name" value="STROIDFINGER"/>
</dbReference>
<dbReference type="SMART" id="SM00399">
    <property type="entry name" value="ZnF_C4"/>
    <property type="match status" value="1"/>
</dbReference>
<dbReference type="GO" id="GO:0003700">
    <property type="term" value="F:DNA-binding transcription factor activity"/>
    <property type="evidence" value="ECO:0007669"/>
    <property type="project" value="InterPro"/>
</dbReference>
<dbReference type="InterPro" id="IPR013088">
    <property type="entry name" value="Znf_NHR/GATA"/>
</dbReference>
<dbReference type="InterPro" id="IPR035500">
    <property type="entry name" value="NHR-like_dom_sf"/>
</dbReference>
<comment type="caution">
    <text evidence="11">The sequence shown here is derived from an EMBL/GenBank/DDBJ whole genome shotgun (WGS) entry which is preliminary data.</text>
</comment>
<dbReference type="GO" id="GO:0005634">
    <property type="term" value="C:nucleus"/>
    <property type="evidence" value="ECO:0007669"/>
    <property type="project" value="TreeGrafter"/>
</dbReference>
<evidence type="ECO:0000256" key="7">
    <source>
        <dbReference type="ARBA" id="ARBA00023170"/>
    </source>
</evidence>
<keyword evidence="8" id="KW-0539">Nucleus</keyword>
<evidence type="ECO:0000256" key="3">
    <source>
        <dbReference type="ARBA" id="ARBA00022833"/>
    </source>
</evidence>
<name>A0AAN5HY00_9BILA</name>
<dbReference type="PROSITE" id="PS51843">
    <property type="entry name" value="NR_LBD"/>
    <property type="match status" value="1"/>
</dbReference>
<dbReference type="PANTHER" id="PTHR46011">
    <property type="entry name" value="NUCLEAR HORMONE RECEPTOR FAMILY MEMBER NHR-86-RELATED"/>
    <property type="match status" value="1"/>
</dbReference>
<dbReference type="EMBL" id="BTRK01000004">
    <property type="protein sequence ID" value="GMR45222.1"/>
    <property type="molecule type" value="Genomic_DNA"/>
</dbReference>
<dbReference type="Proteomes" id="UP001328107">
    <property type="component" value="Unassembled WGS sequence"/>
</dbReference>
<dbReference type="SUPFAM" id="SSF48508">
    <property type="entry name" value="Nuclear receptor ligand-binding domain"/>
    <property type="match status" value="1"/>
</dbReference>
<organism evidence="11 12">
    <name type="scientific">Pristionchus mayeri</name>
    <dbReference type="NCBI Taxonomy" id="1317129"/>
    <lineage>
        <taxon>Eukaryota</taxon>
        <taxon>Metazoa</taxon>
        <taxon>Ecdysozoa</taxon>
        <taxon>Nematoda</taxon>
        <taxon>Chromadorea</taxon>
        <taxon>Rhabditida</taxon>
        <taxon>Rhabditina</taxon>
        <taxon>Diplogasteromorpha</taxon>
        <taxon>Diplogasteroidea</taxon>
        <taxon>Neodiplogasteridae</taxon>
        <taxon>Pristionchus</taxon>
    </lineage>
</organism>
<keyword evidence="1" id="KW-0479">Metal-binding</keyword>
<dbReference type="SUPFAM" id="SSF57716">
    <property type="entry name" value="Glucocorticoid receptor-like (DNA-binding domain)"/>
    <property type="match status" value="1"/>
</dbReference>
<keyword evidence="6" id="KW-0804">Transcription</keyword>
<evidence type="ECO:0000256" key="6">
    <source>
        <dbReference type="ARBA" id="ARBA00023163"/>
    </source>
</evidence>
<feature type="non-terminal residue" evidence="11">
    <location>
        <position position="1"/>
    </location>
</feature>
<dbReference type="InterPro" id="IPR000536">
    <property type="entry name" value="Nucl_hrmn_rcpt_lig-bd"/>
</dbReference>
<dbReference type="GO" id="GO:0008270">
    <property type="term" value="F:zinc ion binding"/>
    <property type="evidence" value="ECO:0007669"/>
    <property type="project" value="UniProtKB-KW"/>
</dbReference>
<dbReference type="Gene3D" id="1.10.565.10">
    <property type="entry name" value="Retinoid X Receptor"/>
    <property type="match status" value="1"/>
</dbReference>
<proteinExistence type="predicted"/>
<evidence type="ECO:0000259" key="9">
    <source>
        <dbReference type="PROSITE" id="PS51030"/>
    </source>
</evidence>
<dbReference type="AlphaFoldDB" id="A0AAN5HY00"/>
<dbReference type="Pfam" id="PF00104">
    <property type="entry name" value="Hormone_recep"/>
    <property type="match status" value="1"/>
</dbReference>
<evidence type="ECO:0000256" key="5">
    <source>
        <dbReference type="ARBA" id="ARBA00023125"/>
    </source>
</evidence>
<sequence>LKMEEHRLCLVCSAPTDSTHLGMDICRACASFYKRAKKTGATYPCRQGKYQCIVSRDNKFTCRRCRFDKCSAVGVVYDGPLRVRAKRPVTLLQTIEREFKLMIERRRAKELNIVQTHHSDMISHPNEELYIVNASCGAELFMIASEESLVFFNSIFPALATVSLHEKDKIFKDFVMKLSLIVSSYLTKKLFGDAPSKFMKSIVTYYDAEIPFEYYYPEDKGNRDFLESSVIAHTDDHIATFLPIFKRAELTEKEICALVAIVIAEHDLSISEETQDIMDEIRHEILENLQFYYRKELRLSDFSTRLGNLMSLNHTVQECISMFKVQMRFYTTCFEEYIPLKFAELSLD</sequence>
<reference evidence="12" key="1">
    <citation type="submission" date="2022-10" db="EMBL/GenBank/DDBJ databases">
        <title>Genome assembly of Pristionchus species.</title>
        <authorList>
            <person name="Yoshida K."/>
            <person name="Sommer R.J."/>
        </authorList>
    </citation>
    <scope>NUCLEOTIDE SEQUENCE [LARGE SCALE GENOMIC DNA]</scope>
    <source>
        <strain evidence="12">RS5460</strain>
    </source>
</reference>
<accession>A0AAN5HY00</accession>
<evidence type="ECO:0000313" key="12">
    <source>
        <dbReference type="Proteomes" id="UP001328107"/>
    </source>
</evidence>
<feature type="domain" description="NR LBD" evidence="10">
    <location>
        <begin position="98"/>
        <end position="348"/>
    </location>
</feature>
<keyword evidence="4" id="KW-0805">Transcription regulation</keyword>
<evidence type="ECO:0000259" key="10">
    <source>
        <dbReference type="PROSITE" id="PS51843"/>
    </source>
</evidence>
<keyword evidence="5" id="KW-0238">DNA-binding</keyword>
<dbReference type="InterPro" id="IPR001628">
    <property type="entry name" value="Znf_hrmn_rcpt"/>
</dbReference>
<evidence type="ECO:0000256" key="4">
    <source>
        <dbReference type="ARBA" id="ARBA00023015"/>
    </source>
</evidence>
<dbReference type="Gene3D" id="3.30.50.10">
    <property type="entry name" value="Erythroid Transcription Factor GATA-1, subunit A"/>
    <property type="match status" value="1"/>
</dbReference>
<dbReference type="GO" id="GO:0043565">
    <property type="term" value="F:sequence-specific DNA binding"/>
    <property type="evidence" value="ECO:0007669"/>
    <property type="project" value="InterPro"/>
</dbReference>
<feature type="domain" description="Nuclear receptor" evidence="9">
    <location>
        <begin position="6"/>
        <end position="82"/>
    </location>
</feature>
<dbReference type="Pfam" id="PF00105">
    <property type="entry name" value="zf-C4"/>
    <property type="match status" value="1"/>
</dbReference>
<evidence type="ECO:0000256" key="8">
    <source>
        <dbReference type="ARBA" id="ARBA00023242"/>
    </source>
</evidence>